<gene>
    <name evidence="2" type="ORF">HNP48_005953</name>
</gene>
<dbReference type="SUPFAM" id="SSF46785">
    <property type="entry name" value="Winged helix' DNA-binding domain"/>
    <property type="match status" value="1"/>
</dbReference>
<accession>A0A7X0UCQ3</accession>
<dbReference type="RefSeq" id="WP_184864036.1">
    <property type="nucleotide sequence ID" value="NZ_JACHLK010000017.1"/>
</dbReference>
<dbReference type="InterPro" id="IPR051815">
    <property type="entry name" value="Molybdate_resp_trans_reg"/>
</dbReference>
<reference evidence="2 3" key="1">
    <citation type="submission" date="2020-08" db="EMBL/GenBank/DDBJ databases">
        <title>Functional genomics of gut bacteria from endangered species of beetles.</title>
        <authorList>
            <person name="Carlos-Shanley C."/>
        </authorList>
    </citation>
    <scope>NUCLEOTIDE SEQUENCE [LARGE SCALE GENOMIC DNA]</scope>
    <source>
        <strain evidence="2 3">S00198</strain>
    </source>
</reference>
<sequence length="115" mass="12119">MKSKVQFRVRIYRDDSIAIGPGKVQLLETIAETGSISAAARQLDMSYRRAWQLVSEMNGALIEPVVTTAKGGSHGGGAGLSPTGIQVIKHYRAMEAAARAAASADIAALNRLLAP</sequence>
<dbReference type="EMBL" id="JACHLK010000017">
    <property type="protein sequence ID" value="MBB6563234.1"/>
    <property type="molecule type" value="Genomic_DNA"/>
</dbReference>
<dbReference type="PANTHER" id="PTHR30432:SF1">
    <property type="entry name" value="DNA-BINDING TRANSCRIPTIONAL DUAL REGULATOR MODE"/>
    <property type="match status" value="1"/>
</dbReference>
<proteinExistence type="predicted"/>
<evidence type="ECO:0000259" key="1">
    <source>
        <dbReference type="Pfam" id="PF00126"/>
    </source>
</evidence>
<comment type="caution">
    <text evidence="2">The sequence shown here is derived from an EMBL/GenBank/DDBJ whole genome shotgun (WGS) entry which is preliminary data.</text>
</comment>
<evidence type="ECO:0000313" key="2">
    <source>
        <dbReference type="EMBL" id="MBB6563234.1"/>
    </source>
</evidence>
<dbReference type="Proteomes" id="UP000575083">
    <property type="component" value="Unassembled WGS sequence"/>
</dbReference>
<protein>
    <submittedName>
        <fullName evidence="2">Molybdate transport system regulatory protein</fullName>
    </submittedName>
</protein>
<dbReference type="Gene3D" id="1.10.10.10">
    <property type="entry name" value="Winged helix-like DNA-binding domain superfamily/Winged helix DNA-binding domain"/>
    <property type="match status" value="1"/>
</dbReference>
<dbReference type="PANTHER" id="PTHR30432">
    <property type="entry name" value="TRANSCRIPTIONAL REGULATOR MODE"/>
    <property type="match status" value="1"/>
</dbReference>
<organism evidence="2 3">
    <name type="scientific">Acidovorax soli</name>
    <dbReference type="NCBI Taxonomy" id="592050"/>
    <lineage>
        <taxon>Bacteria</taxon>
        <taxon>Pseudomonadati</taxon>
        <taxon>Pseudomonadota</taxon>
        <taxon>Betaproteobacteria</taxon>
        <taxon>Burkholderiales</taxon>
        <taxon>Comamonadaceae</taxon>
        <taxon>Acidovorax</taxon>
    </lineage>
</organism>
<dbReference type="AlphaFoldDB" id="A0A7X0UCQ3"/>
<dbReference type="Pfam" id="PF00126">
    <property type="entry name" value="HTH_1"/>
    <property type="match status" value="1"/>
</dbReference>
<dbReference type="InterPro" id="IPR000847">
    <property type="entry name" value="LysR_HTH_N"/>
</dbReference>
<dbReference type="GO" id="GO:0003700">
    <property type="term" value="F:DNA-binding transcription factor activity"/>
    <property type="evidence" value="ECO:0007669"/>
    <property type="project" value="InterPro"/>
</dbReference>
<feature type="domain" description="HTH lysR-type" evidence="1">
    <location>
        <begin position="24"/>
        <end position="64"/>
    </location>
</feature>
<dbReference type="InterPro" id="IPR036390">
    <property type="entry name" value="WH_DNA-bd_sf"/>
</dbReference>
<keyword evidence="3" id="KW-1185">Reference proteome</keyword>
<dbReference type="InterPro" id="IPR036388">
    <property type="entry name" value="WH-like_DNA-bd_sf"/>
</dbReference>
<name>A0A7X0UCQ3_9BURK</name>
<evidence type="ECO:0000313" key="3">
    <source>
        <dbReference type="Proteomes" id="UP000575083"/>
    </source>
</evidence>